<keyword evidence="5 6" id="KW-0694">RNA-binding</keyword>
<dbReference type="SMART" id="SM00360">
    <property type="entry name" value="RRM"/>
    <property type="match status" value="2"/>
</dbReference>
<dbReference type="InterPro" id="IPR020598">
    <property type="entry name" value="rRNA_Ade_methylase_Trfase_N"/>
</dbReference>
<keyword evidence="3 6" id="KW-0808">Transferase</keyword>
<feature type="compositionally biased region" description="Low complexity" evidence="8">
    <location>
        <begin position="25"/>
        <end position="36"/>
    </location>
</feature>
<evidence type="ECO:0000256" key="8">
    <source>
        <dbReference type="SAM" id="MobiDB-lite"/>
    </source>
</evidence>
<dbReference type="CDD" id="cd12234">
    <property type="entry name" value="RRM1_AtRSp31_like"/>
    <property type="match status" value="1"/>
</dbReference>
<dbReference type="Gene3D" id="3.30.70.330">
    <property type="match status" value="2"/>
</dbReference>
<feature type="domain" description="RRM" evidence="9">
    <location>
        <begin position="335"/>
        <end position="407"/>
    </location>
</feature>
<name>A0A833VPP1_9POAL</name>
<organism evidence="10 11">
    <name type="scientific">Carex littledalei</name>
    <dbReference type="NCBI Taxonomy" id="544730"/>
    <lineage>
        <taxon>Eukaryota</taxon>
        <taxon>Viridiplantae</taxon>
        <taxon>Streptophyta</taxon>
        <taxon>Embryophyta</taxon>
        <taxon>Tracheophyta</taxon>
        <taxon>Spermatophyta</taxon>
        <taxon>Magnoliopsida</taxon>
        <taxon>Liliopsida</taxon>
        <taxon>Poales</taxon>
        <taxon>Cyperaceae</taxon>
        <taxon>Cyperoideae</taxon>
        <taxon>Cariceae</taxon>
        <taxon>Carex</taxon>
        <taxon>Carex subgen. Euthyceras</taxon>
    </lineage>
</organism>
<keyword evidence="4 6" id="KW-0949">S-adenosyl-L-methionine</keyword>
<dbReference type="CDD" id="cd02440">
    <property type="entry name" value="AdoMet_MTases"/>
    <property type="match status" value="1"/>
</dbReference>
<comment type="caution">
    <text evidence="10">The sequence shown here is derived from an EMBL/GenBank/DDBJ whole genome shotgun (WGS) entry which is preliminary data.</text>
</comment>
<evidence type="ECO:0000256" key="7">
    <source>
        <dbReference type="RuleBase" id="RU362106"/>
    </source>
</evidence>
<dbReference type="SUPFAM" id="SSF53335">
    <property type="entry name" value="S-adenosyl-L-methionine-dependent methyltransferases"/>
    <property type="match status" value="1"/>
</dbReference>
<dbReference type="Gene3D" id="3.40.50.150">
    <property type="entry name" value="Vaccinia Virus protein VP39"/>
    <property type="match status" value="1"/>
</dbReference>
<feature type="binding site" evidence="6">
    <location>
        <position position="174"/>
    </location>
    <ligand>
        <name>S-adenosyl-L-methionine</name>
        <dbReference type="ChEBI" id="CHEBI:59789"/>
    </ligand>
</feature>
<evidence type="ECO:0000256" key="1">
    <source>
        <dbReference type="ARBA" id="ARBA00022552"/>
    </source>
</evidence>
<protein>
    <recommendedName>
        <fullName evidence="7">rRNA adenine N(6)-methyltransferase</fullName>
        <ecNumber evidence="7">2.1.1.-</ecNumber>
    </recommendedName>
</protein>
<dbReference type="InterPro" id="IPR023165">
    <property type="entry name" value="rRNA_Ade_diMease-like_C"/>
</dbReference>
<evidence type="ECO:0000256" key="5">
    <source>
        <dbReference type="ARBA" id="ARBA00022884"/>
    </source>
</evidence>
<dbReference type="PROSITE" id="PS01131">
    <property type="entry name" value="RRNA_A_DIMETH"/>
    <property type="match status" value="1"/>
</dbReference>
<feature type="binding site" evidence="6">
    <location>
        <position position="97"/>
    </location>
    <ligand>
        <name>S-adenosyl-L-methionine</name>
        <dbReference type="ChEBI" id="CHEBI:59789"/>
    </ligand>
</feature>
<dbReference type="Proteomes" id="UP000623129">
    <property type="component" value="Unassembled WGS sequence"/>
</dbReference>
<keyword evidence="11" id="KW-1185">Reference proteome</keyword>
<dbReference type="NCBIfam" id="TIGR00755">
    <property type="entry name" value="ksgA"/>
    <property type="match status" value="1"/>
</dbReference>
<dbReference type="Pfam" id="PF00398">
    <property type="entry name" value="RrnaAD"/>
    <property type="match status" value="1"/>
</dbReference>
<dbReference type="InterPro" id="IPR012677">
    <property type="entry name" value="Nucleotide-bd_a/b_plait_sf"/>
</dbReference>
<evidence type="ECO:0000256" key="6">
    <source>
        <dbReference type="PROSITE-ProRule" id="PRU01026"/>
    </source>
</evidence>
<dbReference type="GO" id="GO:0000179">
    <property type="term" value="F:rRNA (adenine-N6,N6-)-dimethyltransferase activity"/>
    <property type="evidence" value="ECO:0007669"/>
    <property type="project" value="UniProtKB-UniRule"/>
</dbReference>
<dbReference type="SUPFAM" id="SSF54928">
    <property type="entry name" value="RNA-binding domain, RBD"/>
    <property type="match status" value="1"/>
</dbReference>
<evidence type="ECO:0000313" key="11">
    <source>
        <dbReference type="Proteomes" id="UP000623129"/>
    </source>
</evidence>
<dbReference type="PROSITE" id="PS50102">
    <property type="entry name" value="RRM"/>
    <property type="match status" value="2"/>
</dbReference>
<dbReference type="Gene3D" id="1.10.8.100">
    <property type="entry name" value="Ribosomal RNA adenine dimethylase-like, domain 2"/>
    <property type="match status" value="1"/>
</dbReference>
<dbReference type="InterPro" id="IPR035979">
    <property type="entry name" value="RBD_domain_sf"/>
</dbReference>
<dbReference type="OrthoDB" id="74991at2759"/>
<dbReference type="PANTHER" id="PTHR11727:SF27">
    <property type="entry name" value="RIBOSOMAL RNA SMALL SUBUNIT METHYLTRANSFERASE, CHLOROPLASTIC"/>
    <property type="match status" value="1"/>
</dbReference>
<feature type="region of interest" description="Disordered" evidence="8">
    <location>
        <begin position="405"/>
        <end position="432"/>
    </location>
</feature>
<feature type="binding site" evidence="6">
    <location>
        <position position="143"/>
    </location>
    <ligand>
        <name>S-adenosyl-L-methionine</name>
        <dbReference type="ChEBI" id="CHEBI:59789"/>
    </ligand>
</feature>
<feature type="binding site" evidence="6">
    <location>
        <position position="118"/>
    </location>
    <ligand>
        <name>S-adenosyl-L-methionine</name>
        <dbReference type="ChEBI" id="CHEBI:59789"/>
    </ligand>
</feature>
<keyword evidence="1 7" id="KW-0698">rRNA processing</keyword>
<feature type="region of interest" description="Disordered" evidence="8">
    <location>
        <begin position="504"/>
        <end position="674"/>
    </location>
</feature>
<evidence type="ECO:0000259" key="9">
    <source>
        <dbReference type="PROSITE" id="PS50102"/>
    </source>
</evidence>
<evidence type="ECO:0000256" key="2">
    <source>
        <dbReference type="ARBA" id="ARBA00022603"/>
    </source>
</evidence>
<dbReference type="SMART" id="SM00650">
    <property type="entry name" value="rADc"/>
    <property type="match status" value="1"/>
</dbReference>
<sequence length="674" mass="77147">MLLSVRVASGPSPPPTAERRRACTSRRAVVRAVSRTSSKEKRRPTDDYHATVESLNSRERIMPRKSLGQNYMLNSSINEELVDAADVKEGDVVLEIGPGTGSLTNTLLNSGATVLAVEKDPRMATLIKDRFAGTERLKILQEDITKCHLVSHLAPMLQNQIPEGPQKLAKVVANIPFNISTEVVKLLLPMGNTFSDVVLLLQDEAAARLTDASVETPEYRSINIFVNFYSDPEYKLQVERTNFFPQPKFDAAIVRFKLKQISEYPPVASPKTFFSMVNSAFNGKRKMLRRSLHHLCSSTEIESALDNIGLPITSRPAELTLNDFVRLHNNLIKMRPIFCGNLDFDTRQSDVERLFRRYGRIDKIDMKSGFAFVYMEDERDADDAIRALDRTEFGRKGRRLRIELAKHEDRGGGGPSRVGRGSRRSPGSMKPSKTLFVINFDPVSTRMRDLERHFETYGKIVNIRIRRNFAFVQYDTLDDASKAFEATNGSKLLDRVLSVEFALRDDDERGGHQSPSRRDRDGDGGRDNRSPNRDRYRARDRSPSPYGRGRERGSPDYGRGPSPRDDNGRVKSPVGGRSRSPVNGRADSPVPERERERSGERERERSRERVRDRSRERERDRERGRYREKSEERERDRERSEERGREKDRERVRDRERSEEKDRYGSSGSPEDRA</sequence>
<feature type="compositionally biased region" description="Basic and acidic residues" evidence="8">
    <location>
        <begin position="590"/>
        <end position="674"/>
    </location>
</feature>
<feature type="compositionally biased region" description="Basic and acidic residues" evidence="8">
    <location>
        <begin position="37"/>
        <end position="49"/>
    </location>
</feature>
<gene>
    <name evidence="10" type="ORF">FCM35_KLT20642</name>
</gene>
<dbReference type="EC" id="2.1.1.-" evidence="7"/>
<feature type="binding site" evidence="6">
    <location>
        <position position="70"/>
    </location>
    <ligand>
        <name>S-adenosyl-L-methionine</name>
        <dbReference type="ChEBI" id="CHEBI:59789"/>
    </ligand>
</feature>
<evidence type="ECO:0000256" key="3">
    <source>
        <dbReference type="ARBA" id="ARBA00022679"/>
    </source>
</evidence>
<dbReference type="Pfam" id="PF00076">
    <property type="entry name" value="RRM_1"/>
    <property type="match status" value="2"/>
</dbReference>
<dbReference type="PANTHER" id="PTHR11727">
    <property type="entry name" value="DIMETHYLADENOSINE TRANSFERASE"/>
    <property type="match status" value="1"/>
</dbReference>
<accession>A0A833VPP1</accession>
<keyword evidence="2 6" id="KW-0489">Methyltransferase</keyword>
<dbReference type="AlphaFoldDB" id="A0A833VPP1"/>
<dbReference type="FunFam" id="1.10.8.100:FF:000001">
    <property type="entry name" value="Ribosomal RNA small subunit methyltransferase A"/>
    <property type="match status" value="1"/>
</dbReference>
<dbReference type="InterPro" id="IPR029063">
    <property type="entry name" value="SAM-dependent_MTases_sf"/>
</dbReference>
<dbReference type="EMBL" id="SWLB01000008">
    <property type="protein sequence ID" value="KAF3336135.1"/>
    <property type="molecule type" value="Genomic_DNA"/>
</dbReference>
<dbReference type="PROSITE" id="PS51689">
    <property type="entry name" value="SAM_RNA_A_N6_MT"/>
    <property type="match status" value="1"/>
</dbReference>
<feature type="region of interest" description="Disordered" evidence="8">
    <location>
        <begin position="1"/>
        <end position="49"/>
    </location>
</feature>
<feature type="binding site" evidence="6">
    <location>
        <position position="72"/>
    </location>
    <ligand>
        <name>S-adenosyl-L-methionine</name>
        <dbReference type="ChEBI" id="CHEBI:59789"/>
    </ligand>
</feature>
<dbReference type="InterPro" id="IPR000504">
    <property type="entry name" value="RRM_dom"/>
</dbReference>
<feature type="domain" description="RRM" evidence="9">
    <location>
        <begin position="433"/>
        <end position="504"/>
    </location>
</feature>
<evidence type="ECO:0000313" key="10">
    <source>
        <dbReference type="EMBL" id="KAF3336135.1"/>
    </source>
</evidence>
<dbReference type="InterPro" id="IPR020596">
    <property type="entry name" value="rRNA_Ade_Mease_Trfase_CS"/>
</dbReference>
<comment type="similarity">
    <text evidence="6 7">Belongs to the class I-like SAM-binding methyltransferase superfamily. rRNA adenine N(6)-methyltransferase family.</text>
</comment>
<dbReference type="GO" id="GO:0003723">
    <property type="term" value="F:RNA binding"/>
    <property type="evidence" value="ECO:0007669"/>
    <property type="project" value="UniProtKB-UniRule"/>
</dbReference>
<reference evidence="10" key="1">
    <citation type="submission" date="2020-01" db="EMBL/GenBank/DDBJ databases">
        <title>Genome sequence of Kobresia littledalei, the first chromosome-level genome in the family Cyperaceae.</title>
        <authorList>
            <person name="Qu G."/>
        </authorList>
    </citation>
    <scope>NUCLEOTIDE SEQUENCE</scope>
    <source>
        <strain evidence="10">C.B.Clarke</strain>
        <tissue evidence="10">Leaf</tissue>
    </source>
</reference>
<dbReference type="InterPro" id="IPR001737">
    <property type="entry name" value="KsgA/Erm"/>
</dbReference>
<dbReference type="InterPro" id="IPR011530">
    <property type="entry name" value="rRNA_adenine_dimethylase"/>
</dbReference>
<evidence type="ECO:0000256" key="4">
    <source>
        <dbReference type="ARBA" id="ARBA00022691"/>
    </source>
</evidence>
<proteinExistence type="inferred from homology"/>
<feature type="compositionally biased region" description="Basic and acidic residues" evidence="8">
    <location>
        <begin position="504"/>
        <end position="554"/>
    </location>
</feature>